<dbReference type="PROSITE" id="PS50287">
    <property type="entry name" value="SRCR_2"/>
    <property type="match status" value="2"/>
</dbReference>
<dbReference type="SUPFAM" id="SSF51126">
    <property type="entry name" value="Pectin lyase-like"/>
    <property type="match status" value="3"/>
</dbReference>
<dbReference type="SUPFAM" id="SSF56436">
    <property type="entry name" value="C-type lectin-like"/>
    <property type="match status" value="1"/>
</dbReference>
<dbReference type="Gene3D" id="2.160.20.10">
    <property type="entry name" value="Single-stranded right-handed beta-helix, Pectin lyase-like"/>
    <property type="match status" value="1"/>
</dbReference>
<feature type="domain" description="SRCR" evidence="8">
    <location>
        <begin position="103"/>
        <end position="212"/>
    </location>
</feature>
<dbReference type="PANTHER" id="PTHR47653:SF1">
    <property type="entry name" value="DELETED IN MALIGNANT BRAIN TUMORS 1 PROTEIN"/>
    <property type="match status" value="1"/>
</dbReference>
<dbReference type="Pfam" id="PF13229">
    <property type="entry name" value="Beta_helix"/>
    <property type="match status" value="1"/>
</dbReference>
<reference evidence="9 10" key="1">
    <citation type="submission" date="2024-11" db="EMBL/GenBank/DDBJ databases">
        <title>Adaptive evolution of stress response genes in parasites aligns with host niche diversity.</title>
        <authorList>
            <person name="Hahn C."/>
            <person name="Resl P."/>
        </authorList>
    </citation>
    <scope>NUCLEOTIDE SEQUENCE [LARGE SCALE GENOMIC DNA]</scope>
    <source>
        <strain evidence="9">EGGRZ-B1_66</strain>
        <tissue evidence="9">Body</tissue>
    </source>
</reference>
<feature type="disulfide bond" evidence="5">
    <location>
        <begin position="1987"/>
        <end position="1997"/>
    </location>
</feature>
<evidence type="ECO:0000256" key="6">
    <source>
        <dbReference type="SAM" id="Phobius"/>
    </source>
</evidence>
<evidence type="ECO:0000256" key="2">
    <source>
        <dbReference type="ARBA" id="ARBA00022737"/>
    </source>
</evidence>
<evidence type="ECO:0000256" key="3">
    <source>
        <dbReference type="ARBA" id="ARBA00023157"/>
    </source>
</evidence>
<feature type="chain" id="PRO_5044851195" description="SRCR domain-containing protein" evidence="7">
    <location>
        <begin position="19"/>
        <end position="2928"/>
    </location>
</feature>
<keyword evidence="2" id="KW-0677">Repeat</keyword>
<evidence type="ECO:0000313" key="9">
    <source>
        <dbReference type="EMBL" id="KAL3315829.1"/>
    </source>
</evidence>
<gene>
    <name evidence="9" type="ORF">Ciccas_005532</name>
</gene>
<evidence type="ECO:0000256" key="4">
    <source>
        <dbReference type="ARBA" id="ARBA00023180"/>
    </source>
</evidence>
<dbReference type="InterPro" id="IPR053243">
    <property type="entry name" value="SJ_maturation_regulator"/>
</dbReference>
<dbReference type="InterPro" id="IPR016186">
    <property type="entry name" value="C-type_lectin-like/link_sf"/>
</dbReference>
<keyword evidence="6" id="KW-0812">Transmembrane</keyword>
<keyword evidence="3 5" id="KW-1015">Disulfide bond</keyword>
<dbReference type="PANTHER" id="PTHR47653">
    <property type="entry name" value="PROTEIN BARK BEETLE"/>
    <property type="match status" value="1"/>
</dbReference>
<keyword evidence="4" id="KW-0325">Glycoprotein</keyword>
<dbReference type="InterPro" id="IPR006626">
    <property type="entry name" value="PbH1"/>
</dbReference>
<evidence type="ECO:0000313" key="10">
    <source>
        <dbReference type="Proteomes" id="UP001626550"/>
    </source>
</evidence>
<dbReference type="EMBL" id="JBJKFK010000656">
    <property type="protein sequence ID" value="KAL3315829.1"/>
    <property type="molecule type" value="Genomic_DNA"/>
</dbReference>
<evidence type="ECO:0000256" key="1">
    <source>
        <dbReference type="ARBA" id="ARBA00022729"/>
    </source>
</evidence>
<keyword evidence="6" id="KW-1133">Transmembrane helix</keyword>
<dbReference type="InterPro" id="IPR012334">
    <property type="entry name" value="Pectin_lyas_fold"/>
</dbReference>
<keyword evidence="1 7" id="KW-0732">Signal</keyword>
<dbReference type="InterPro" id="IPR016187">
    <property type="entry name" value="CTDL_fold"/>
</dbReference>
<dbReference type="SMART" id="SM00202">
    <property type="entry name" value="SR"/>
    <property type="match status" value="2"/>
</dbReference>
<feature type="transmembrane region" description="Helical" evidence="6">
    <location>
        <begin position="2768"/>
        <end position="2791"/>
    </location>
</feature>
<feature type="domain" description="SRCR" evidence="8">
    <location>
        <begin position="1905"/>
        <end position="2020"/>
    </location>
</feature>
<name>A0ABD2Q8F2_9PLAT</name>
<sequence>MNGFVVFLIINCLSCSFAAIFPHDFTSKRVTLTRQDSPFIVDQNDIEIPKDVVVRIEPGVKVLFSAQRKLSVKGTLLAIGSKTDPIVFTSSVEQRPVKDAAKVRLVEGPEPMVGRLELFLQGHWRPVCTNYNRWSQIDVNVACQELGYAEGTFAFELDYLGYKIRDPFMPALLWKQPNCTGQETSLLDCDQMELSADAKVCASQEFVEIHCRRIHPSRASFFWHGLEIHNATKREERLFDDLGGSLGNTLLNVSSSIFEHLIISHAGVSAQLEPVAALSSSPYPPVLRNVHFFDNAYDAINFTANAGSGAVVHFGPLDRPWEARSRRQVEPRAPDRRQLVDSLFSSNLMLPYTVPELAHSGIWFCRPGAISYSPIFPLFIIAELPKNSLQSGSQCQLQVSSDKVDQILTVTPLEAVTDPDATGEILIHDSLTGTILQSWLFKPVNNSREPRLTKLYQGISSPRNAVNMVFRWTKPLAQSVCARFAPCVRVVLQISTGRSISPELLVKGSTFSHNDEHGLLVTRPWTYVRVEDSVFHSNHYGSGMKILDGASDVFIQSSSFHGNANTGLNISTFGGIRTVNDSHFEANFGHGMDLWNPYDTGRPARRLPRRIDSVVHLSSFVNNALDGIRFYNSCQPMLLLVNFTKFFHNQLAGIEFSSCQRFSPQAPITNLTVGFSEFVANRQHAILVRPALSLEGKMRNNTFRNHSLDTICVDNCISHSLHEAETLLWHWLPVTYAIEHNVFKDNWSKSAIVKVCLTPTSTQQRLHVQFNTFHHNAIHNDNNTWLNARSRQAAVIALRSPGVTVSRNYFNNPQAQFDIASQLTMPDQELDCSLNFWGDLLEMSLQDWGQAHQLVRERVFDQYHRYNLAKVRHIPVLKERDLLTKFTTEYVPEYKPPFNKGTLNGSNLIGGRIHVESGKMTHLTLGQSPYKVVSDIIVPPGGVFIVDPGVTINFANGLGMLVQGELVMSTLNSAHRFVHLQLDQNERVAALNLNKTWTSNIRLRNLTYDPDNGLISGQLQLLINEWWHEVVYLADEFYATKPTIDLAVMVCAEYNLLAHEDDWLVYSAYDGERALINVDCEEADKPIKDWQISCRYEQPTEYKLGPSRRRKSLSVQCHLPSWAGVTLAISDSAARNSRLNGVYLKQTGQRDYAIPAFNPAIDISYFSGSIQNVRIESTESSGISIKFTDPLRHNLVANSHFRNIANGAAIESFSHYLSIDQCSFESLGGAGFVQHSSLSLQQLSELRSELVSTATIFDSTSQFQRFPLAQNWTLMEQETLNLQPDDVAFIQTQPSSTLEQTIYRVRLNAFNVDNTHRFYVQVLDYNTGDFSERDTIEQVRICDGTFASGVLDQPYPVDCLRIPDDLTRLPFLSSSSSVTLELRLHDLKNTSPGAAATDARERHTLAYPRLETTNKYQPVAYTRIDNCNFAKVTKSSLEFSLQNDQTDEDGEYHMRAERHVILVRNCSFDLDHETVDAVVKVDLETQFVDDWFPPEYSQRKTCAKTFNLYEFERCNFLGSAAKMHSLSQLIKVSQLEPEPLNSNNFLVFNVKNSSFRNLNFGHKSSLRGELANCRHFLNPAEAIVINLPMTDIFYDEQLRILASHKVNLLANTFVGNSNFSLAITGHWAQVEISGNSFLHNSAAIDQPLVQLSESAKLFRISQNQFEDNSCSGILLVRGSQISPEFVEFNKNARSFITNNRFLDNAVNCTHKCATLTVSGLAYATVTRNAFSNPTYEAELWACTESSNFESNFEAKENYWGQDTADGIASRIWDFWDSYQCPRVDFSNPLADLNIEMPNYVRIVRTPPSLFIDEARNVIGGVVIGRFQLHFSTRAYKIVKDIIVPKHSVLIIASGNTLQFAPGTQLIVIGQLLAIGYANLPIRMEPLYEPKLRSQSMLYVSPDLKLRLSGGSARYEGFLEVFNETMDRWDLICDDQFSRSTAQVACRQLGLATLNPVTKTSKLFDYFVYRREDFVYVKKNFWGTSYQCTGTERILEQCPVTRNFNGGQCLEKGDYLFLHCDPSVPENRPSWGGLLFAHTNLDTQDSQAEQLSNSNLQSVLQHVQIRGTGLVTNARTAAITALRTAPKINLLDVVAGYSDGIHLVNVPEFISLANSSFLENIGVAFKLLFLGEEPTNPVFYSGIKPDLDAQDETRLPNPVVIEGSLIPVPHAIPFERFKELYYTPGDASRAPLTEYPFGEISKTNLIGLVSICSAETKILVKNRLLLYFGYAQSESKQLLCAKQFKSEVFGRRLGLRFLALNLNPDPYSKNAITVYNGNSFNESFMVAQVTLTNQRFAHSWVHVSSALHDTLSLAFTGSFSANEKLGFVAEVVTLPISQASPTTDESSRKMHTVDSCTFSQNKGGSISVQSVGDFGPPVELKNLRLEANGMAIRNFTGPNIIEIELRNPRKLAVNNIFASKNMGTMCRFRLRHTINIGSDKSLLYNFTNNVIVNSRAGPLVDIEGDYSSGFRFRQNYFAHNHCGMRNMLSFRGVVMKTFEENYIFQNEAAIILDLDGSNSLSRGSIFNWNGFQNNRAINYTVRATIFAQNTANQFHNNYFYDACLCYREDVVTGRENWWGRASEASQEASELMFGSTPNNMSDYKNFMVDMTKNFARSRIHDYTDDFYLAYVDSENAYKDNATVLRGAIYCPPTWQMLELNCFKYFGAGLSYLEARRFCIDEVDAMLASSLNRVSWITELMANSQHDYATINQHTWSSRVWVHYDSPLILSGHCSAIRNGYHESYDCDKRIPFVCQKAPYGHYSGIVIEFVAIMAVILLVLLLAIMACVAGALRKSRIRRMQAKLRTPAWAYARREKALLDDNYMSTFSLAPSQSHTSLATYAEHRLSRPPFASPPQLSYGQQEDHQPHQYENEMGRVVERTAVVSSLRGVQNTLCVASTLQCTQQQEATASYFCTQTAIDRQSVLHWLN</sequence>
<keyword evidence="6" id="KW-0472">Membrane</keyword>
<accession>A0ABD2Q8F2</accession>
<dbReference type="InterPro" id="IPR011050">
    <property type="entry name" value="Pectin_lyase_fold/virulence"/>
</dbReference>
<protein>
    <recommendedName>
        <fullName evidence="8">SRCR domain-containing protein</fullName>
    </recommendedName>
</protein>
<dbReference type="Gene3D" id="3.10.100.10">
    <property type="entry name" value="Mannose-Binding Protein A, subunit A"/>
    <property type="match status" value="1"/>
</dbReference>
<dbReference type="Pfam" id="PF00530">
    <property type="entry name" value="SRCR"/>
    <property type="match status" value="2"/>
</dbReference>
<evidence type="ECO:0000259" key="8">
    <source>
        <dbReference type="PROSITE" id="PS50287"/>
    </source>
</evidence>
<evidence type="ECO:0000256" key="5">
    <source>
        <dbReference type="PROSITE-ProRule" id="PRU00196"/>
    </source>
</evidence>
<proteinExistence type="predicted"/>
<dbReference type="SUPFAM" id="SSF56487">
    <property type="entry name" value="SRCR-like"/>
    <property type="match status" value="2"/>
</dbReference>
<comment type="caution">
    <text evidence="5">Lacks conserved residue(s) required for the propagation of feature annotation.</text>
</comment>
<dbReference type="InterPro" id="IPR039448">
    <property type="entry name" value="Beta_helix"/>
</dbReference>
<dbReference type="Proteomes" id="UP001626550">
    <property type="component" value="Unassembled WGS sequence"/>
</dbReference>
<evidence type="ECO:0000256" key="7">
    <source>
        <dbReference type="SAM" id="SignalP"/>
    </source>
</evidence>
<organism evidence="9 10">
    <name type="scientific">Cichlidogyrus casuarinus</name>
    <dbReference type="NCBI Taxonomy" id="1844966"/>
    <lineage>
        <taxon>Eukaryota</taxon>
        <taxon>Metazoa</taxon>
        <taxon>Spiralia</taxon>
        <taxon>Lophotrochozoa</taxon>
        <taxon>Platyhelminthes</taxon>
        <taxon>Monogenea</taxon>
        <taxon>Monopisthocotylea</taxon>
        <taxon>Dactylogyridea</taxon>
        <taxon>Ancyrocephalidae</taxon>
        <taxon>Cichlidogyrus</taxon>
    </lineage>
</organism>
<feature type="signal peptide" evidence="7">
    <location>
        <begin position="1"/>
        <end position="18"/>
    </location>
</feature>
<dbReference type="Gene3D" id="3.10.250.10">
    <property type="entry name" value="SRCR-like domain"/>
    <property type="match status" value="2"/>
</dbReference>
<comment type="caution">
    <text evidence="9">The sequence shown here is derived from an EMBL/GenBank/DDBJ whole genome shotgun (WGS) entry which is preliminary data.</text>
</comment>
<dbReference type="InterPro" id="IPR001190">
    <property type="entry name" value="SRCR"/>
</dbReference>
<feature type="disulfide bond" evidence="5">
    <location>
        <begin position="179"/>
        <end position="189"/>
    </location>
</feature>
<dbReference type="InterPro" id="IPR036772">
    <property type="entry name" value="SRCR-like_dom_sf"/>
</dbReference>
<keyword evidence="10" id="KW-1185">Reference proteome</keyword>
<dbReference type="SMART" id="SM00710">
    <property type="entry name" value="PbH1"/>
    <property type="match status" value="15"/>
</dbReference>
<dbReference type="PRINTS" id="PR00258">
    <property type="entry name" value="SPERACTRCPTR"/>
</dbReference>